<evidence type="ECO:0000256" key="1">
    <source>
        <dbReference type="ARBA" id="ARBA00001700"/>
    </source>
</evidence>
<evidence type="ECO:0000259" key="27">
    <source>
        <dbReference type="PROSITE" id="PS50974"/>
    </source>
</evidence>
<dbReference type="InterPro" id="IPR011822">
    <property type="entry name" value="MetH"/>
</dbReference>
<comment type="cofactor">
    <cofactor evidence="3 20 21">
        <name>methylcob(III)alamin</name>
        <dbReference type="ChEBI" id="CHEBI:28115"/>
    </cofactor>
</comment>
<evidence type="ECO:0000256" key="3">
    <source>
        <dbReference type="ARBA" id="ARBA00001956"/>
    </source>
</evidence>
<dbReference type="FunFam" id="1.10.1240.10:FF:000002">
    <property type="entry name" value="Methionine synthase"/>
    <property type="match status" value="1"/>
</dbReference>
<gene>
    <name evidence="30" type="primary">metH</name>
    <name evidence="30" type="ORF">PO878_07470</name>
</gene>
<feature type="binding site" evidence="22">
    <location>
        <position position="844"/>
    </location>
    <ligand>
        <name>methylcob(III)alamin</name>
        <dbReference type="ChEBI" id="CHEBI:28115"/>
    </ligand>
</feature>
<feature type="region of interest" description="Disordered" evidence="24">
    <location>
        <begin position="861"/>
        <end position="891"/>
    </location>
</feature>
<feature type="binding site" description="axial binding residue" evidence="21">
    <location>
        <position position="743"/>
    </location>
    <ligand>
        <name>methylcob(III)alamin</name>
        <dbReference type="ChEBI" id="CHEBI:28115"/>
    </ligand>
    <ligandPart>
        <name>Co</name>
        <dbReference type="ChEBI" id="CHEBI:27638"/>
    </ligandPart>
</feature>
<protein>
    <recommendedName>
        <fullName evidence="7 19">Methionine synthase</fullName>
        <ecNumber evidence="6 19">2.1.1.13</ecNumber>
    </recommendedName>
    <alternativeName>
        <fullName evidence="20">5-methyltetrahydrofolate--homocysteine methyltransferase</fullName>
    </alternativeName>
</protein>
<keyword evidence="14" id="KW-0677">Repeat</keyword>
<dbReference type="InterPro" id="IPR037010">
    <property type="entry name" value="VitB12-dep_Met_synth_activ_sf"/>
</dbReference>
<dbReference type="EMBL" id="CP116942">
    <property type="protein sequence ID" value="WCO68566.1"/>
    <property type="molecule type" value="Genomic_DNA"/>
</dbReference>
<dbReference type="InterPro" id="IPR036594">
    <property type="entry name" value="Meth_synthase_dom"/>
</dbReference>
<evidence type="ECO:0000256" key="24">
    <source>
        <dbReference type="SAM" id="MobiDB-lite"/>
    </source>
</evidence>
<evidence type="ECO:0000256" key="15">
    <source>
        <dbReference type="ARBA" id="ARBA00022833"/>
    </source>
</evidence>
<dbReference type="GO" id="GO:0050667">
    <property type="term" value="P:homocysteine metabolic process"/>
    <property type="evidence" value="ECO:0007669"/>
    <property type="project" value="TreeGrafter"/>
</dbReference>
<dbReference type="SUPFAM" id="SSF52242">
    <property type="entry name" value="Cobalamin (vitamin B12)-binding domain"/>
    <property type="match status" value="1"/>
</dbReference>
<dbReference type="SUPFAM" id="SSF51717">
    <property type="entry name" value="Dihydropteroate synthetase-like"/>
    <property type="match status" value="1"/>
</dbReference>
<dbReference type="Gene3D" id="3.20.20.330">
    <property type="entry name" value="Homocysteine-binding-like domain"/>
    <property type="match status" value="1"/>
</dbReference>
<evidence type="ECO:0000256" key="14">
    <source>
        <dbReference type="ARBA" id="ARBA00022737"/>
    </source>
</evidence>
<dbReference type="PANTHER" id="PTHR45833:SF1">
    <property type="entry name" value="METHIONINE SYNTHASE"/>
    <property type="match status" value="1"/>
</dbReference>
<feature type="binding site" evidence="21 23">
    <location>
        <position position="292"/>
    </location>
    <ligand>
        <name>Zn(2+)</name>
        <dbReference type="ChEBI" id="CHEBI:29105"/>
    </ligand>
</feature>
<dbReference type="InterPro" id="IPR050554">
    <property type="entry name" value="Met_Synthase/Corrinoid"/>
</dbReference>
<feature type="domain" description="Hcy-binding" evidence="25">
    <location>
        <begin position="2"/>
        <end position="306"/>
    </location>
</feature>
<keyword evidence="8 20" id="KW-0489">Methyltransferase</keyword>
<dbReference type="InterPro" id="IPR004223">
    <property type="entry name" value="VitB12-dep_Met_synth_activ_dom"/>
</dbReference>
<evidence type="ECO:0000313" key="31">
    <source>
        <dbReference type="Proteomes" id="UP001216390"/>
    </source>
</evidence>
<feature type="domain" description="AdoMet activation" evidence="27">
    <location>
        <begin position="885"/>
        <end position="1177"/>
    </location>
</feature>
<dbReference type="SUPFAM" id="SSF47644">
    <property type="entry name" value="Methionine synthase domain"/>
    <property type="match status" value="1"/>
</dbReference>
<evidence type="ECO:0000256" key="9">
    <source>
        <dbReference type="ARBA" id="ARBA00022605"/>
    </source>
</evidence>
<feature type="binding site" evidence="21 23">
    <location>
        <position position="225"/>
    </location>
    <ligand>
        <name>Zn(2+)</name>
        <dbReference type="ChEBI" id="CHEBI:29105"/>
    </ligand>
</feature>
<evidence type="ECO:0000256" key="12">
    <source>
        <dbReference type="ARBA" id="ARBA00022691"/>
    </source>
</evidence>
<comment type="similarity">
    <text evidence="5">Belongs to the vitamin-B12 dependent methionine synthase family.</text>
</comment>
<dbReference type="Gene3D" id="3.20.20.20">
    <property type="entry name" value="Dihydropteroate synthase-like"/>
    <property type="match status" value="1"/>
</dbReference>
<dbReference type="GO" id="GO:0032259">
    <property type="term" value="P:methylation"/>
    <property type="evidence" value="ECO:0007669"/>
    <property type="project" value="UniProtKB-KW"/>
</dbReference>
<dbReference type="SUPFAM" id="SSF82282">
    <property type="entry name" value="Homocysteine S-methyltransferase"/>
    <property type="match status" value="1"/>
</dbReference>
<dbReference type="CDD" id="cd00740">
    <property type="entry name" value="MeTr"/>
    <property type="match status" value="1"/>
</dbReference>
<evidence type="ECO:0000256" key="5">
    <source>
        <dbReference type="ARBA" id="ARBA00010398"/>
    </source>
</evidence>
<dbReference type="Gene3D" id="3.40.50.280">
    <property type="entry name" value="Cobalamin-binding domain"/>
    <property type="match status" value="1"/>
</dbReference>
<evidence type="ECO:0000256" key="20">
    <source>
        <dbReference type="PIRNR" id="PIRNR000381"/>
    </source>
</evidence>
<dbReference type="InterPro" id="IPR000489">
    <property type="entry name" value="Pterin-binding_dom"/>
</dbReference>
<feature type="binding site" evidence="22">
    <location>
        <begin position="740"/>
        <end position="744"/>
    </location>
    <ligand>
        <name>methylcob(III)alamin</name>
        <dbReference type="ChEBI" id="CHEBI:28115"/>
    </ligand>
</feature>
<comment type="pathway">
    <text evidence="4 20">Amino-acid biosynthesis; L-methionine biosynthesis via de novo pathway; L-methionine from L-homocysteine (MetH route): step 1/1.</text>
</comment>
<evidence type="ECO:0000256" key="22">
    <source>
        <dbReference type="PIRSR" id="PIRSR000381-2"/>
    </source>
</evidence>
<dbReference type="CDD" id="cd02069">
    <property type="entry name" value="methionine_synthase_B12_BD"/>
    <property type="match status" value="1"/>
</dbReference>
<dbReference type="PROSITE" id="PS50974">
    <property type="entry name" value="ADOMET_ACTIVATION"/>
    <property type="match status" value="1"/>
</dbReference>
<dbReference type="FunFam" id="3.20.20.20:FF:000007">
    <property type="entry name" value="Methionine synthase"/>
    <property type="match status" value="1"/>
</dbReference>
<evidence type="ECO:0000313" key="30">
    <source>
        <dbReference type="EMBL" id="WCO68566.1"/>
    </source>
</evidence>
<evidence type="ECO:0000259" key="29">
    <source>
        <dbReference type="PROSITE" id="PS51337"/>
    </source>
</evidence>
<keyword evidence="31" id="KW-1185">Reference proteome</keyword>
<dbReference type="GO" id="GO:0008705">
    <property type="term" value="F:methionine synthase activity"/>
    <property type="evidence" value="ECO:0007669"/>
    <property type="project" value="UniProtKB-UniRule"/>
</dbReference>
<dbReference type="InterPro" id="IPR006158">
    <property type="entry name" value="Cobalamin-bd"/>
</dbReference>
<reference evidence="30" key="1">
    <citation type="submission" date="2023-01" db="EMBL/GenBank/DDBJ databases">
        <title>The diversity of Class Acidimicrobiia in South China Sea sediment environments and the proposal of Iamia marina sp. nov., a novel species of the genus Iamia.</title>
        <authorList>
            <person name="He Y."/>
            <person name="Tian X."/>
        </authorList>
    </citation>
    <scope>NUCLEOTIDE SEQUENCE</scope>
    <source>
        <strain evidence="30">DSM 19957</strain>
    </source>
</reference>
<dbReference type="PROSITE" id="PS51332">
    <property type="entry name" value="B12_BINDING"/>
    <property type="match status" value="1"/>
</dbReference>
<feature type="binding site" evidence="22">
    <location>
        <begin position="1173"/>
        <end position="1174"/>
    </location>
    <ligand>
        <name>S-adenosyl-L-methionine</name>
        <dbReference type="ChEBI" id="CHEBI:59789"/>
    </ligand>
</feature>
<evidence type="ECO:0000256" key="2">
    <source>
        <dbReference type="ARBA" id="ARBA00001947"/>
    </source>
</evidence>
<evidence type="ECO:0000259" key="26">
    <source>
        <dbReference type="PROSITE" id="PS50972"/>
    </source>
</evidence>
<dbReference type="GO" id="GO:0046653">
    <property type="term" value="P:tetrahydrofolate metabolic process"/>
    <property type="evidence" value="ECO:0007669"/>
    <property type="project" value="TreeGrafter"/>
</dbReference>
<dbReference type="Pfam" id="PF02310">
    <property type="entry name" value="B12-binding"/>
    <property type="match status" value="1"/>
</dbReference>
<feature type="binding site" evidence="21 23">
    <location>
        <position position="291"/>
    </location>
    <ligand>
        <name>Zn(2+)</name>
        <dbReference type="ChEBI" id="CHEBI:29105"/>
    </ligand>
</feature>
<dbReference type="InterPro" id="IPR036724">
    <property type="entry name" value="Cobalamin-bd_sf"/>
</dbReference>
<keyword evidence="12 20" id="KW-0949">S-adenosyl-L-methionine</keyword>
<evidence type="ECO:0000256" key="19">
    <source>
        <dbReference type="NCBIfam" id="TIGR02082"/>
    </source>
</evidence>
<evidence type="ECO:0000256" key="13">
    <source>
        <dbReference type="ARBA" id="ARBA00022723"/>
    </source>
</evidence>
<dbReference type="InterPro" id="IPR003726">
    <property type="entry name" value="HCY_dom"/>
</dbReference>
<dbReference type="Pfam" id="PF00809">
    <property type="entry name" value="Pterin_bind"/>
    <property type="match status" value="1"/>
</dbReference>
<comment type="catalytic activity">
    <reaction evidence="1 20">
        <text>(6S)-5-methyl-5,6,7,8-tetrahydrofolate + L-homocysteine = (6S)-5,6,7,8-tetrahydrofolate + L-methionine</text>
        <dbReference type="Rhea" id="RHEA:11172"/>
        <dbReference type="ChEBI" id="CHEBI:18608"/>
        <dbReference type="ChEBI" id="CHEBI:57453"/>
        <dbReference type="ChEBI" id="CHEBI:57844"/>
        <dbReference type="ChEBI" id="CHEBI:58199"/>
        <dbReference type="EC" id="2.1.1.13"/>
    </reaction>
</comment>
<dbReference type="KEGG" id="ima:PO878_07470"/>
<dbReference type="PROSITE" id="PS51337">
    <property type="entry name" value="B12_BINDING_NTER"/>
    <property type="match status" value="1"/>
</dbReference>
<keyword evidence="17 20" id="KW-0170">Cobalt</keyword>
<dbReference type="Gene3D" id="1.10.1240.10">
    <property type="entry name" value="Methionine synthase domain"/>
    <property type="match status" value="1"/>
</dbReference>
<evidence type="ECO:0000259" key="28">
    <source>
        <dbReference type="PROSITE" id="PS51332"/>
    </source>
</evidence>
<dbReference type="FunFam" id="3.20.20.330:FF:000001">
    <property type="entry name" value="Methionine synthase"/>
    <property type="match status" value="1"/>
</dbReference>
<evidence type="ECO:0000256" key="7">
    <source>
        <dbReference type="ARBA" id="ARBA00013998"/>
    </source>
</evidence>
<dbReference type="NCBIfam" id="TIGR02082">
    <property type="entry name" value="metH"/>
    <property type="match status" value="1"/>
</dbReference>
<evidence type="ECO:0000256" key="16">
    <source>
        <dbReference type="ARBA" id="ARBA00023167"/>
    </source>
</evidence>
<name>A0AAE9YA01_9ACTN</name>
<keyword evidence="15 20" id="KW-0862">Zinc</keyword>
<accession>A0AAE9YA01</accession>
<dbReference type="RefSeq" id="WP_272738082.1">
    <property type="nucleotide sequence ID" value="NZ_CP116942.1"/>
</dbReference>
<keyword evidence="9 20" id="KW-0028">Amino-acid biosynthesis</keyword>
<evidence type="ECO:0000256" key="18">
    <source>
        <dbReference type="ARBA" id="ARBA00025552"/>
    </source>
</evidence>
<dbReference type="Gene3D" id="3.10.196.10">
    <property type="entry name" value="Vitamin B12-dependent methionine synthase, activation domain"/>
    <property type="match status" value="2"/>
</dbReference>
<feature type="domain" description="B12-binding N-terminal" evidence="29">
    <location>
        <begin position="635"/>
        <end position="729"/>
    </location>
</feature>
<evidence type="ECO:0000256" key="21">
    <source>
        <dbReference type="PIRSR" id="PIRSR000381-1"/>
    </source>
</evidence>
<dbReference type="Proteomes" id="UP001216390">
    <property type="component" value="Chromosome"/>
</dbReference>
<dbReference type="InterPro" id="IPR036589">
    <property type="entry name" value="HCY_dom_sf"/>
</dbReference>
<dbReference type="EC" id="2.1.1.13" evidence="6 19"/>
<keyword evidence="13 20" id="KW-0479">Metal-binding</keyword>
<keyword evidence="16 20" id="KW-0486">Methionine biosynthesis</keyword>
<dbReference type="SUPFAM" id="SSF56507">
    <property type="entry name" value="Methionine synthase activation domain-like"/>
    <property type="match status" value="1"/>
</dbReference>
<dbReference type="SMART" id="SM01018">
    <property type="entry name" value="B12-binding_2"/>
    <property type="match status" value="1"/>
</dbReference>
<sequence>MDSAFLDAVAERVVVYDGATGTWLQTQDLDLDDYGGPAFEGCTDILGVTRPDVVRALHSAYLEVGADVVETNTFGAFAVPLGEYDIPERAHEIALANARIAREVADDFSTPDRPRFVAGSLGPGTKAPSLGQIRFAALRDAYEEAARGLLEGGVDLLILETHFDLLAVKAAVIGSRRAMAAVGRPVPIQAQVTMELTGRMLLGSEVGAALAAIEPLGIDVVGLNCATGPSEMSEHLRHLSQHARMPISCLPNAGLPSVVDGAMHYDLTPEELRDHQRRFVTELGVQVIGGCCGTTPEFIRLLAEMAPELTPASRTPEHEDAVSSIYSAVPLHQDASFLMIGERTNANGSKKFREAMLEADWDTCSAMANAQIKEGAHVLDLCVDYVGRDGTDDMDELASRFATQANAPLVLDSTEPQVMEAGLQWVGGRAILNSANLEDGEAEGSRLDRVFSMAKEYGAAVICLLIDEEGQARDVEWKMRVARRIVALATERFGLRQGDLIFDALTFPLSTGDEDLRRDAMATMDAIKQIKEEFPGVYTTLGVSNVSFGLNPAARHVLNSIFIHECTQVGLDSAIVHASKILPISRIPDEQRDVALDLIYDRRGPDGALSEGAADYDPLHKLLDVFADVKAQAVEQEDRTDWPIEKRLSQRIIDGERDGLTDELDEAMAGGLPALDIVNDVLLSGMKVVGDLFGKGEMQLPFVLQSAETMKAAVAHLEPHMEKVEGDDGKGRIVLATVKGDVHDIGKNLVDIILTNNGYEVHNIGIKVSISDMIEKALEVEADAIGMSGLLVKSTLIMRDNLEELNQRELDVPVLLGGAALTRTYVERDLRNVYGGRLFYGKDAFEGLHVMDRLDEIKKGRSDDDPDWGKVPSDSEVQLSGRFGGRDAGTDDGVDVPDRWEGLEADNPVFVPPFTGSKVVKGIALDQILGYVNETALFRNQWQFRPEAKADGSKETNDEFRERMRPTLRAQLAQATTEGLLNPAVVYGYYPANADGQDIVIWSDESRDGELTRFRFPRSRVEPHQCITDLVKPVDGDEVDYVAFHIVTMGAAISERTAELFAADKYTDYLMLHGLGVEMAEALAEMWHRRIREEWGFAEEDGPSLAGLFRQQYRGGRYSWGYPACPDLEDNLRVAELLDASRLGIEVGEDTGYQYQPEQTTSAILLHHPQAKYFVVR</sequence>
<dbReference type="InterPro" id="IPR033706">
    <property type="entry name" value="Met_synthase_B12-bd"/>
</dbReference>
<dbReference type="InterPro" id="IPR011005">
    <property type="entry name" value="Dihydropteroate_synth-like_sf"/>
</dbReference>
<feature type="domain" description="B12-binding" evidence="28">
    <location>
        <begin position="730"/>
        <end position="865"/>
    </location>
</feature>
<proteinExistence type="inferred from homology"/>
<evidence type="ECO:0000259" key="25">
    <source>
        <dbReference type="PROSITE" id="PS50970"/>
    </source>
</evidence>
<evidence type="ECO:0000256" key="10">
    <source>
        <dbReference type="ARBA" id="ARBA00022628"/>
    </source>
</evidence>
<dbReference type="Pfam" id="PF02574">
    <property type="entry name" value="S-methyl_trans"/>
    <property type="match status" value="1"/>
</dbReference>
<feature type="domain" description="Pterin-binding" evidence="26">
    <location>
        <begin position="337"/>
        <end position="600"/>
    </location>
</feature>
<evidence type="ECO:0000256" key="23">
    <source>
        <dbReference type="PROSITE-ProRule" id="PRU00333"/>
    </source>
</evidence>
<keyword evidence="11 20" id="KW-0808">Transferase</keyword>
<dbReference type="PROSITE" id="PS50970">
    <property type="entry name" value="HCY"/>
    <property type="match status" value="1"/>
</dbReference>
<dbReference type="InterPro" id="IPR003759">
    <property type="entry name" value="Cbl-bd_cap"/>
</dbReference>
<dbReference type="GO" id="GO:0005829">
    <property type="term" value="C:cytosol"/>
    <property type="evidence" value="ECO:0007669"/>
    <property type="project" value="TreeGrafter"/>
</dbReference>
<comment type="function">
    <text evidence="18 20">Catalyzes the transfer of a methyl group from methyl-cobalamin to homocysteine, yielding enzyme-bound cob(I)alamin and methionine. Subsequently, remethylates the cofactor using methyltetrahydrofolate.</text>
</comment>
<dbReference type="PANTHER" id="PTHR45833">
    <property type="entry name" value="METHIONINE SYNTHASE"/>
    <property type="match status" value="1"/>
</dbReference>
<evidence type="ECO:0000256" key="17">
    <source>
        <dbReference type="ARBA" id="ARBA00023285"/>
    </source>
</evidence>
<comment type="cofactor">
    <cofactor evidence="2 20 23">
        <name>Zn(2+)</name>
        <dbReference type="ChEBI" id="CHEBI:29105"/>
    </cofactor>
</comment>
<dbReference type="GO" id="GO:0008270">
    <property type="term" value="F:zinc ion binding"/>
    <property type="evidence" value="ECO:0007669"/>
    <property type="project" value="UniProtKB-UniRule"/>
</dbReference>
<dbReference type="Pfam" id="PF02965">
    <property type="entry name" value="Met_synt_B12"/>
    <property type="match status" value="1"/>
</dbReference>
<evidence type="ECO:0000256" key="6">
    <source>
        <dbReference type="ARBA" id="ARBA00012032"/>
    </source>
</evidence>
<comment type="domain">
    <text evidence="20">Modular enzyme with four functionally distinct domains. The isolated Hcy-binding domain catalyzes methyl transfer from free methylcobalamin to homocysteine. The Hcy-binding domain in association with the pterin-binding domain catalyzes the methylation of cob(I)alamin by methyltetrahydrofolate and the methylation of homocysteine. The B12-binding domain binds the cofactor. The AdoMet activation domain binds S-adenosyl-L-methionine. Under aerobic conditions cob(I)alamin can be converted to inactive cob(II)alamin. Reductive methylation by S-adenosyl-L-methionine and flavodoxin regenerates methylcobalamin.</text>
</comment>
<evidence type="ECO:0000256" key="11">
    <source>
        <dbReference type="ARBA" id="ARBA00022679"/>
    </source>
</evidence>
<dbReference type="AlphaFoldDB" id="A0AAE9YA01"/>
<keyword evidence="10 20" id="KW-0846">Cobalamin</keyword>
<dbReference type="Pfam" id="PF02607">
    <property type="entry name" value="B12-binding_2"/>
    <property type="match status" value="1"/>
</dbReference>
<feature type="binding site" evidence="22">
    <location>
        <position position="1117"/>
    </location>
    <ligand>
        <name>S-adenosyl-L-methionine</name>
        <dbReference type="ChEBI" id="CHEBI:59789"/>
    </ligand>
</feature>
<evidence type="ECO:0000256" key="4">
    <source>
        <dbReference type="ARBA" id="ARBA00005178"/>
    </source>
</evidence>
<evidence type="ECO:0000256" key="8">
    <source>
        <dbReference type="ARBA" id="ARBA00022603"/>
    </source>
</evidence>
<feature type="binding site" evidence="22">
    <location>
        <position position="788"/>
    </location>
    <ligand>
        <name>methylcob(III)alamin</name>
        <dbReference type="ChEBI" id="CHEBI:28115"/>
    </ligand>
</feature>
<organism evidence="30 31">
    <name type="scientific">Iamia majanohamensis</name>
    <dbReference type="NCBI Taxonomy" id="467976"/>
    <lineage>
        <taxon>Bacteria</taxon>
        <taxon>Bacillati</taxon>
        <taxon>Actinomycetota</taxon>
        <taxon>Acidimicrobiia</taxon>
        <taxon>Acidimicrobiales</taxon>
        <taxon>Iamiaceae</taxon>
        <taxon>Iamia</taxon>
    </lineage>
</organism>
<dbReference type="PIRSF" id="PIRSF000381">
    <property type="entry name" value="MetH"/>
    <property type="match status" value="1"/>
</dbReference>
<dbReference type="GO" id="GO:0031419">
    <property type="term" value="F:cobalamin binding"/>
    <property type="evidence" value="ECO:0007669"/>
    <property type="project" value="UniProtKB-UniRule"/>
</dbReference>
<dbReference type="PROSITE" id="PS50972">
    <property type="entry name" value="PTERIN_BINDING"/>
    <property type="match status" value="1"/>
</dbReference>